<dbReference type="SMART" id="SM00822">
    <property type="entry name" value="PKS_KR"/>
    <property type="match status" value="1"/>
</dbReference>
<feature type="domain" description="Ketoreductase" evidence="3">
    <location>
        <begin position="28"/>
        <end position="202"/>
    </location>
</feature>
<dbReference type="PRINTS" id="PR00081">
    <property type="entry name" value="GDHRDH"/>
</dbReference>
<evidence type="ECO:0000256" key="2">
    <source>
        <dbReference type="ARBA" id="ARBA00023002"/>
    </source>
</evidence>
<dbReference type="CDD" id="cd05233">
    <property type="entry name" value="SDR_c"/>
    <property type="match status" value="1"/>
</dbReference>
<organism evidence="4 5">
    <name type="scientific">Nocardioides aquaticus</name>
    <dbReference type="NCBI Taxonomy" id="160826"/>
    <lineage>
        <taxon>Bacteria</taxon>
        <taxon>Bacillati</taxon>
        <taxon>Actinomycetota</taxon>
        <taxon>Actinomycetes</taxon>
        <taxon>Propionibacteriales</taxon>
        <taxon>Nocardioidaceae</taxon>
        <taxon>Nocardioides</taxon>
    </lineage>
</organism>
<dbReference type="EC" id="1.1.1.325" evidence="4"/>
<dbReference type="InterPro" id="IPR002347">
    <property type="entry name" value="SDR_fam"/>
</dbReference>
<dbReference type="Gene3D" id="3.40.50.720">
    <property type="entry name" value="NAD(P)-binding Rossmann-like Domain"/>
    <property type="match status" value="1"/>
</dbReference>
<dbReference type="InterPro" id="IPR036291">
    <property type="entry name" value="NAD(P)-bd_dom_sf"/>
</dbReference>
<gene>
    <name evidence="4" type="ORF">ENKNEFLB_00931</name>
</gene>
<name>A0ABX8EDJ7_9ACTN</name>
<dbReference type="SUPFAM" id="SSF51735">
    <property type="entry name" value="NAD(P)-binding Rossmann-fold domains"/>
    <property type="match status" value="1"/>
</dbReference>
<evidence type="ECO:0000259" key="3">
    <source>
        <dbReference type="SMART" id="SM00822"/>
    </source>
</evidence>
<dbReference type="Proteomes" id="UP000679307">
    <property type="component" value="Chromosome"/>
</dbReference>
<dbReference type="RefSeq" id="WP_214058124.1">
    <property type="nucleotide sequence ID" value="NZ_BAAAHS010000009.1"/>
</dbReference>
<dbReference type="PANTHER" id="PTHR44196">
    <property type="entry name" value="DEHYDROGENASE/REDUCTASE SDR FAMILY MEMBER 7B"/>
    <property type="match status" value="1"/>
</dbReference>
<sequence length="289" mass="30122">MTPPKIAGLALRSLVPLPVLPRSVPAGQVVVVTGASSGIGRATAVEAARRGHHVVLAARRQEVLDEVAAECDQVGAASTTTVATDVADDGDAAALLAATQEAHGRVDAVLHCAGVVTYGRVEETGAGDFDQVLATNISGTANVARHTLRLMREQERGTLVLVGSLLGHVAVPEMTPYVVSKWGVRALARQLHIENLDLPDVHVCLVSPGSVDTPIYDSALDAAGGVNSAPPPAISPERVAGAVLAQLAWPRSQTQTQLSNYGLMLGFGLAPWAWDRVVGPAFRLVSRRT</sequence>
<accession>A0ABX8EDJ7</accession>
<dbReference type="PROSITE" id="PS00061">
    <property type="entry name" value="ADH_SHORT"/>
    <property type="match status" value="1"/>
</dbReference>
<protein>
    <submittedName>
        <fullName evidence="4">Sepiapterin reductase</fullName>
        <ecNumber evidence="4">1.1.1.325</ecNumber>
    </submittedName>
</protein>
<evidence type="ECO:0000313" key="5">
    <source>
        <dbReference type="Proteomes" id="UP000679307"/>
    </source>
</evidence>
<dbReference type="PANTHER" id="PTHR44196:SF1">
    <property type="entry name" value="DEHYDROGENASE_REDUCTASE SDR FAMILY MEMBER 7B"/>
    <property type="match status" value="1"/>
</dbReference>
<dbReference type="GO" id="GO:0016491">
    <property type="term" value="F:oxidoreductase activity"/>
    <property type="evidence" value="ECO:0007669"/>
    <property type="project" value="UniProtKB-KW"/>
</dbReference>
<keyword evidence="5" id="KW-1185">Reference proteome</keyword>
<comment type="similarity">
    <text evidence="1">Belongs to the short-chain dehydrogenases/reductases (SDR) family.</text>
</comment>
<dbReference type="InterPro" id="IPR057326">
    <property type="entry name" value="KR_dom"/>
</dbReference>
<dbReference type="Pfam" id="PF00106">
    <property type="entry name" value="adh_short"/>
    <property type="match status" value="1"/>
</dbReference>
<keyword evidence="2 4" id="KW-0560">Oxidoreductase</keyword>
<evidence type="ECO:0000256" key="1">
    <source>
        <dbReference type="ARBA" id="ARBA00006484"/>
    </source>
</evidence>
<evidence type="ECO:0000313" key="4">
    <source>
        <dbReference type="EMBL" id="QVT78553.1"/>
    </source>
</evidence>
<proteinExistence type="inferred from homology"/>
<reference evidence="4 5" key="1">
    <citation type="submission" date="2021-05" db="EMBL/GenBank/DDBJ databases">
        <title>Complete genome of Nocardioides aquaticus KCTC 9944T isolated from meromictic and hypersaline Ekho Lake, Antarctica.</title>
        <authorList>
            <person name="Hwang K."/>
            <person name="Kim K.M."/>
            <person name="Choe H."/>
        </authorList>
    </citation>
    <scope>NUCLEOTIDE SEQUENCE [LARGE SCALE GENOMIC DNA]</scope>
    <source>
        <strain evidence="4 5">KCTC 9944</strain>
    </source>
</reference>
<dbReference type="EMBL" id="CP075371">
    <property type="protein sequence ID" value="QVT78553.1"/>
    <property type="molecule type" value="Genomic_DNA"/>
</dbReference>
<dbReference type="InterPro" id="IPR020904">
    <property type="entry name" value="Sc_DH/Rdtase_CS"/>
</dbReference>